<dbReference type="PANTHER" id="PTHR30163:SF8">
    <property type="entry name" value="LYTIC MUREIN TRANSGLYCOSYLASE"/>
    <property type="match status" value="1"/>
</dbReference>
<evidence type="ECO:0000259" key="2">
    <source>
        <dbReference type="Pfam" id="PF13406"/>
    </source>
</evidence>
<dbReference type="SUPFAM" id="SSF53955">
    <property type="entry name" value="Lysozyme-like"/>
    <property type="match status" value="1"/>
</dbReference>
<reference evidence="3 4" key="1">
    <citation type="submission" date="2017-10" db="EMBL/GenBank/DDBJ databases">
        <title>Complete genome sequence of Paracoccus yeei TT13 isolated from human skin.</title>
        <authorList>
            <person name="Lee K."/>
            <person name="Lim J.Y."/>
            <person name="Hwang I."/>
        </authorList>
    </citation>
    <scope>NUCLEOTIDE SEQUENCE [LARGE SCALE GENOMIC DNA]</scope>
    <source>
        <strain evidence="3 4">TT13</strain>
        <plasmid evidence="4">Plasmid ptt13-2</plasmid>
    </source>
</reference>
<dbReference type="InterPro" id="IPR043426">
    <property type="entry name" value="MltB-like"/>
</dbReference>
<dbReference type="FunFam" id="1.10.8.350:FF:000001">
    <property type="entry name" value="Lytic murein transglycosylase B"/>
    <property type="match status" value="1"/>
</dbReference>
<feature type="domain" description="Peptidoglycan binding-like" evidence="1">
    <location>
        <begin position="370"/>
        <end position="424"/>
    </location>
</feature>
<evidence type="ECO:0000313" key="4">
    <source>
        <dbReference type="Proteomes" id="UP000229314"/>
    </source>
</evidence>
<accession>A0A2D2C674</accession>
<gene>
    <name evidence="3" type="ORF">PYTT13_19285</name>
</gene>
<proteinExistence type="predicted"/>
<dbReference type="Gene3D" id="1.10.101.10">
    <property type="entry name" value="PGBD-like superfamily/PGBD"/>
    <property type="match status" value="1"/>
</dbReference>
<dbReference type="SUPFAM" id="SSF47090">
    <property type="entry name" value="PGBD-like"/>
    <property type="match status" value="1"/>
</dbReference>
<organism evidence="3 4">
    <name type="scientific">Paracoccus yeei</name>
    <dbReference type="NCBI Taxonomy" id="147645"/>
    <lineage>
        <taxon>Bacteria</taxon>
        <taxon>Pseudomonadati</taxon>
        <taxon>Pseudomonadota</taxon>
        <taxon>Alphaproteobacteria</taxon>
        <taxon>Rhodobacterales</taxon>
        <taxon>Paracoccaceae</taxon>
        <taxon>Paracoccus</taxon>
    </lineage>
</organism>
<dbReference type="PROSITE" id="PS51257">
    <property type="entry name" value="PROKAR_LIPOPROTEIN"/>
    <property type="match status" value="1"/>
</dbReference>
<dbReference type="NCBIfam" id="TIGR02283">
    <property type="entry name" value="MltB_2"/>
    <property type="match status" value="1"/>
</dbReference>
<feature type="domain" description="Transglycosylase SLT" evidence="2">
    <location>
        <begin position="57"/>
        <end position="348"/>
    </location>
</feature>
<dbReference type="AlphaFoldDB" id="A0A2D2C674"/>
<dbReference type="RefSeq" id="WP_099650393.1">
    <property type="nucleotide sequence ID" value="NZ_CAJGAB010000005.1"/>
</dbReference>
<dbReference type="CDD" id="cd13399">
    <property type="entry name" value="Slt35-like"/>
    <property type="match status" value="1"/>
</dbReference>
<name>A0A2D2C674_9RHOB</name>
<dbReference type="GO" id="GO:0009253">
    <property type="term" value="P:peptidoglycan catabolic process"/>
    <property type="evidence" value="ECO:0007669"/>
    <property type="project" value="TreeGrafter"/>
</dbReference>
<dbReference type="Gene3D" id="1.10.8.350">
    <property type="entry name" value="Bacterial muramidase"/>
    <property type="match status" value="1"/>
</dbReference>
<dbReference type="Gene3D" id="1.10.530.10">
    <property type="match status" value="1"/>
</dbReference>
<dbReference type="InterPro" id="IPR023346">
    <property type="entry name" value="Lysozyme-like_dom_sf"/>
</dbReference>
<evidence type="ECO:0000259" key="1">
    <source>
        <dbReference type="Pfam" id="PF01471"/>
    </source>
</evidence>
<dbReference type="Pfam" id="PF01471">
    <property type="entry name" value="PG_binding_1"/>
    <property type="match status" value="1"/>
</dbReference>
<dbReference type="InterPro" id="IPR036365">
    <property type="entry name" value="PGBD-like_sf"/>
</dbReference>
<geneLocation type="plasmid" evidence="4">
    <name>ptt13-2</name>
</geneLocation>
<dbReference type="EMBL" id="CP024424">
    <property type="protein sequence ID" value="ATQ58005.1"/>
    <property type="molecule type" value="Genomic_DNA"/>
</dbReference>
<dbReference type="InterPro" id="IPR002477">
    <property type="entry name" value="Peptidoglycan-bd-like"/>
</dbReference>
<dbReference type="InterPro" id="IPR031304">
    <property type="entry name" value="SLT_2"/>
</dbReference>
<evidence type="ECO:0000313" key="3">
    <source>
        <dbReference type="EMBL" id="ATQ58005.1"/>
    </source>
</evidence>
<dbReference type="Proteomes" id="UP000229314">
    <property type="component" value="Plasmid pTT13-2"/>
</dbReference>
<dbReference type="InterPro" id="IPR011970">
    <property type="entry name" value="MltB_2"/>
</dbReference>
<keyword evidence="3" id="KW-0614">Plasmid</keyword>
<sequence>MRISFRHSVGFAAVALMLASCGVGNYGPGPRGVAPQSQEIKWGRNQNPPPAKVAGLNAWVANFKGQARGQGISDQTLEFAFRDVVYNPEVVKRSQNQAEFKKSLWEYLENAVSEKRQSNGRAALGQYGGVLNAVEARYGVDKEVVTAVWGMESTYGERRGDLPLIEALSTLSYEGYRGDFFRSQLIAALKILQAGDIDPAHMTGSWAGAMGHTQFIPTTYLAYAADFNGDGRRDIWSNDPSDSLASTANYLAKSGWQRGLPAAVEVVLPAGFDMGLSGKGKRRSVAEWQSLGIRQASSRPLPPAGASAELLVPGGRDGAAFLITRNFHAILRYNNADSYALAVAHLADRLKGYPGLTNPWPASHPGLRIESRKEMQELLTARGFDTQGVDGNVGSNTTNAIRAYQQSRGLPVTGEPSAELLAQLRRG</sequence>
<dbReference type="GeneID" id="78899795"/>
<dbReference type="GO" id="GO:0008933">
    <property type="term" value="F:peptidoglycan lytic transglycosylase activity"/>
    <property type="evidence" value="ECO:0007669"/>
    <property type="project" value="TreeGrafter"/>
</dbReference>
<protein>
    <submittedName>
        <fullName evidence="3">Murein transglycosylase</fullName>
    </submittedName>
</protein>
<dbReference type="PANTHER" id="PTHR30163">
    <property type="entry name" value="MEMBRANE-BOUND LYTIC MUREIN TRANSGLYCOSYLASE B"/>
    <property type="match status" value="1"/>
</dbReference>
<dbReference type="Pfam" id="PF13406">
    <property type="entry name" value="SLT_2"/>
    <property type="match status" value="1"/>
</dbReference>
<dbReference type="InterPro" id="IPR036366">
    <property type="entry name" value="PGBDSf"/>
</dbReference>